<gene>
    <name evidence="2" type="ORF">DBR06_SOUSAS1610197</name>
</gene>
<evidence type="ECO:0000256" key="1">
    <source>
        <dbReference type="SAM" id="MobiDB-lite"/>
    </source>
</evidence>
<feature type="non-terminal residue" evidence="2">
    <location>
        <position position="160"/>
    </location>
</feature>
<accession>A0A484H574</accession>
<evidence type="ECO:0000313" key="3">
    <source>
        <dbReference type="Proteomes" id="UP000295264"/>
    </source>
</evidence>
<dbReference type="Proteomes" id="UP000295264">
    <property type="component" value="Unassembled WGS sequence"/>
</dbReference>
<reference evidence="2 3" key="1">
    <citation type="journal article" date="2018" name="Genomics">
        <title>Molecular footprints of inshore aquatic adaptation in Indo-Pacific humpback dolphin (Sousa chinensis).</title>
        <authorList>
            <person name="Ming Y."/>
            <person name="Jian J."/>
            <person name="Yu F."/>
            <person name="Yu X."/>
            <person name="Wang J."/>
            <person name="Liu W."/>
        </authorList>
    </citation>
    <scope>NUCLEOTIDE SEQUENCE [LARGE SCALE GENOMIC DNA]</scope>
    <source>
        <strain evidence="2">MY-2018</strain>
        <tissue evidence="2">Skin</tissue>
    </source>
</reference>
<feature type="region of interest" description="Disordered" evidence="1">
    <location>
        <begin position="115"/>
        <end position="160"/>
    </location>
</feature>
<feature type="region of interest" description="Disordered" evidence="1">
    <location>
        <begin position="1"/>
        <end position="33"/>
    </location>
</feature>
<protein>
    <submittedName>
        <fullName evidence="2">Uncharacterized protein</fullName>
    </submittedName>
</protein>
<comment type="caution">
    <text evidence="2">The sequence shown here is derived from an EMBL/GenBank/DDBJ whole genome shotgun (WGS) entry which is preliminary data.</text>
</comment>
<keyword evidence="3" id="KW-1185">Reference proteome</keyword>
<dbReference type="EMBL" id="QWLN02000017">
    <property type="protein sequence ID" value="TEA42681.1"/>
    <property type="molecule type" value="Genomic_DNA"/>
</dbReference>
<name>A0A484H574_SOUCH</name>
<dbReference type="AlphaFoldDB" id="A0A484H574"/>
<proteinExistence type="predicted"/>
<evidence type="ECO:0000313" key="2">
    <source>
        <dbReference type="EMBL" id="TEA42681.1"/>
    </source>
</evidence>
<sequence length="160" mass="17270">MKRGSRAGLWPQPQPRNLQQQVGKQHAQGPRNPQVGLVGWGCLCAETSARPSEDSQGGDAWLWQVRGFPVWRRLGLGAKSRFLASKGDAMPPHPLLPSSAPVSWQVRQRCCGRKSCGHGPPEGRLRQDGAPMPPPDCRAAPGPGGSEEGLSALQPEYRNP</sequence>
<organism evidence="2 3">
    <name type="scientific">Sousa chinensis</name>
    <name type="common">Indo-pacific humpbacked dolphin</name>
    <name type="synonym">Steno chinensis</name>
    <dbReference type="NCBI Taxonomy" id="103600"/>
    <lineage>
        <taxon>Eukaryota</taxon>
        <taxon>Metazoa</taxon>
        <taxon>Chordata</taxon>
        <taxon>Craniata</taxon>
        <taxon>Vertebrata</taxon>
        <taxon>Euteleostomi</taxon>
        <taxon>Mammalia</taxon>
        <taxon>Eutheria</taxon>
        <taxon>Laurasiatheria</taxon>
        <taxon>Artiodactyla</taxon>
        <taxon>Whippomorpha</taxon>
        <taxon>Cetacea</taxon>
        <taxon>Odontoceti</taxon>
        <taxon>Delphinidae</taxon>
        <taxon>Sousa</taxon>
    </lineage>
</organism>